<proteinExistence type="predicted"/>
<comment type="caution">
    <text evidence="1">The sequence shown here is derived from an EMBL/GenBank/DDBJ whole genome shotgun (WGS) entry which is preliminary data.</text>
</comment>
<evidence type="ECO:0000313" key="2">
    <source>
        <dbReference type="Proteomes" id="UP000660708"/>
    </source>
</evidence>
<dbReference type="SUPFAM" id="SSF52540">
    <property type="entry name" value="P-loop containing nucleoside triphosphate hydrolases"/>
    <property type="match status" value="1"/>
</dbReference>
<dbReference type="Proteomes" id="UP000660708">
    <property type="component" value="Unassembled WGS sequence"/>
</dbReference>
<dbReference type="Gene3D" id="3.40.50.300">
    <property type="entry name" value="P-loop containing nucleotide triphosphate hydrolases"/>
    <property type="match status" value="1"/>
</dbReference>
<protein>
    <recommendedName>
        <fullName evidence="3">Kinase</fullName>
    </recommendedName>
</protein>
<dbReference type="PANTHER" id="PTHR37807">
    <property type="entry name" value="OS07G0160300 PROTEIN"/>
    <property type="match status" value="1"/>
</dbReference>
<evidence type="ECO:0008006" key="3">
    <source>
        <dbReference type="Google" id="ProtNLM"/>
    </source>
</evidence>
<dbReference type="Pfam" id="PF13671">
    <property type="entry name" value="AAA_33"/>
    <property type="match status" value="1"/>
</dbReference>
<name>A0A8I0MXL9_9GAMM</name>
<accession>A0A8I0MXL9</accession>
<gene>
    <name evidence="1" type="ORF">PPEP_a2208</name>
</gene>
<dbReference type="InterPro" id="IPR027417">
    <property type="entry name" value="P-loop_NTPase"/>
</dbReference>
<dbReference type="RefSeq" id="WP_147391313.1">
    <property type="nucleotide sequence ID" value="NZ_AQHF01000026.1"/>
</dbReference>
<dbReference type="AlphaFoldDB" id="A0A8I0MXL9"/>
<evidence type="ECO:0000313" key="1">
    <source>
        <dbReference type="EMBL" id="MBE0347691.1"/>
    </source>
</evidence>
<keyword evidence="2" id="KW-1185">Reference proteome</keyword>
<sequence length="173" mass="19297">MLYIFGGLPATGKTELARFLSSMFGAVHIRVDTIEQTLKNSGVSDLYDEGYKVAYALALENLKNGIPVIADSTNPVAASREAWLNVARTAESSYIEIEVICSDQKIHRERVEKRLSDIPNLILPSWESVTSRKYQQWQSACIVLDTSGKTPEQSKQELNRLIVAHNEKKDGSL</sequence>
<organism evidence="1 2">
    <name type="scientific">Pseudoalteromonas peptidolytica F12-50-A1</name>
    <dbReference type="NCBI Taxonomy" id="1315280"/>
    <lineage>
        <taxon>Bacteria</taxon>
        <taxon>Pseudomonadati</taxon>
        <taxon>Pseudomonadota</taxon>
        <taxon>Gammaproteobacteria</taxon>
        <taxon>Alteromonadales</taxon>
        <taxon>Pseudoalteromonadaceae</taxon>
        <taxon>Pseudoalteromonas</taxon>
    </lineage>
</organism>
<dbReference type="PANTHER" id="PTHR37807:SF3">
    <property type="entry name" value="OS07G0160300 PROTEIN"/>
    <property type="match status" value="1"/>
</dbReference>
<reference evidence="1 2" key="1">
    <citation type="submission" date="2015-06" db="EMBL/GenBank/DDBJ databases">
        <title>Genome sequence of Pseudoalteromonas peptidolytica.</title>
        <authorList>
            <person name="Xie B.-B."/>
            <person name="Rong J.-C."/>
            <person name="Qin Q.-L."/>
            <person name="Zhang Y.-Z."/>
        </authorList>
    </citation>
    <scope>NUCLEOTIDE SEQUENCE [LARGE SCALE GENOMIC DNA]</scope>
    <source>
        <strain evidence="1 2">F12-50-A1</strain>
    </source>
</reference>
<dbReference type="EMBL" id="AQHF01000026">
    <property type="protein sequence ID" value="MBE0347691.1"/>
    <property type="molecule type" value="Genomic_DNA"/>
</dbReference>